<organism evidence="3 4">
    <name type="scientific">Flavobacterium jumunjinense</name>
    <dbReference type="NCBI Taxonomy" id="998845"/>
    <lineage>
        <taxon>Bacteria</taxon>
        <taxon>Pseudomonadati</taxon>
        <taxon>Bacteroidota</taxon>
        <taxon>Flavobacteriia</taxon>
        <taxon>Flavobacteriales</taxon>
        <taxon>Flavobacteriaceae</taxon>
        <taxon>Flavobacterium</taxon>
    </lineage>
</organism>
<dbReference type="EC" id="2.7.13.3" evidence="3"/>
<accession>A0ABV5GMW6</accession>
<sequence length="339" mass="39689">MNTINNRSFLKNSILVIVVIVLINTVQIFTLYQTKKFGDINFYNIEDHIFGIITCLFSFISTYLSWQFIAKKYTQKVIKIGLTFLVALLLFSCITSLYYTLLRHFVYHLSTSLDMLIGNIVFGLTTNHLYISGYTIAYLHFSNAKKLALDVERLEKEKILFQSKMLQKNLEPHFLFNNLSVLSNLAHKKPEQVEDFIDDFSDVYRYYLKHNQQEIVSLKEEIDFINSYMNLIQKRFNTAYLLSLSIEDKSGYIVPCTLQLCLENAIKHNFGSTEKPLHITIERIENQIVIKNEFRPVETLKSSKLGNQYLKNQYQIMFNQSITFETTSTHYIVKIPIIQ</sequence>
<keyword evidence="1" id="KW-0812">Transmembrane</keyword>
<evidence type="ECO:0000313" key="3">
    <source>
        <dbReference type="EMBL" id="MFB9096662.1"/>
    </source>
</evidence>
<dbReference type="Pfam" id="PF06580">
    <property type="entry name" value="His_kinase"/>
    <property type="match status" value="1"/>
</dbReference>
<keyword evidence="4" id="KW-1185">Reference proteome</keyword>
<reference evidence="3 4" key="1">
    <citation type="submission" date="2024-09" db="EMBL/GenBank/DDBJ databases">
        <authorList>
            <person name="Sun Q."/>
            <person name="Mori K."/>
        </authorList>
    </citation>
    <scope>NUCLEOTIDE SEQUENCE [LARGE SCALE GENOMIC DNA]</scope>
    <source>
        <strain evidence="3 4">CECT 7955</strain>
    </source>
</reference>
<keyword evidence="3" id="KW-0418">Kinase</keyword>
<evidence type="ECO:0000256" key="1">
    <source>
        <dbReference type="SAM" id="Phobius"/>
    </source>
</evidence>
<dbReference type="InterPro" id="IPR010559">
    <property type="entry name" value="Sig_transdc_His_kin_internal"/>
</dbReference>
<gene>
    <name evidence="3" type="ORF">ACFFVF_09065</name>
</gene>
<dbReference type="PANTHER" id="PTHR34220:SF7">
    <property type="entry name" value="SENSOR HISTIDINE KINASE YPDA"/>
    <property type="match status" value="1"/>
</dbReference>
<protein>
    <submittedName>
        <fullName evidence="3">Sensor histidine kinase</fullName>
        <ecNumber evidence="3">2.7.13.3</ecNumber>
    </submittedName>
</protein>
<dbReference type="EMBL" id="JBHMEY010000018">
    <property type="protein sequence ID" value="MFB9096662.1"/>
    <property type="molecule type" value="Genomic_DNA"/>
</dbReference>
<feature type="transmembrane region" description="Helical" evidence="1">
    <location>
        <begin position="12"/>
        <end position="29"/>
    </location>
</feature>
<dbReference type="RefSeq" id="WP_236455879.1">
    <property type="nucleotide sequence ID" value="NZ_CBCSGE010000002.1"/>
</dbReference>
<dbReference type="Proteomes" id="UP001589607">
    <property type="component" value="Unassembled WGS sequence"/>
</dbReference>
<feature type="transmembrane region" description="Helical" evidence="1">
    <location>
        <begin position="116"/>
        <end position="139"/>
    </location>
</feature>
<keyword evidence="1" id="KW-1133">Transmembrane helix</keyword>
<evidence type="ECO:0000313" key="4">
    <source>
        <dbReference type="Proteomes" id="UP001589607"/>
    </source>
</evidence>
<feature type="domain" description="Signal transduction histidine kinase internal region" evidence="2">
    <location>
        <begin position="162"/>
        <end position="238"/>
    </location>
</feature>
<dbReference type="InterPro" id="IPR050640">
    <property type="entry name" value="Bact_2-comp_sensor_kinase"/>
</dbReference>
<dbReference type="GO" id="GO:0004673">
    <property type="term" value="F:protein histidine kinase activity"/>
    <property type="evidence" value="ECO:0007669"/>
    <property type="project" value="UniProtKB-EC"/>
</dbReference>
<feature type="transmembrane region" description="Helical" evidence="1">
    <location>
        <begin position="49"/>
        <end position="69"/>
    </location>
</feature>
<comment type="caution">
    <text evidence="3">The sequence shown here is derived from an EMBL/GenBank/DDBJ whole genome shotgun (WGS) entry which is preliminary data.</text>
</comment>
<keyword evidence="3" id="KW-0808">Transferase</keyword>
<feature type="transmembrane region" description="Helical" evidence="1">
    <location>
        <begin position="81"/>
        <end position="101"/>
    </location>
</feature>
<name>A0ABV5GMW6_9FLAO</name>
<evidence type="ECO:0000259" key="2">
    <source>
        <dbReference type="Pfam" id="PF06580"/>
    </source>
</evidence>
<keyword evidence="1" id="KW-0472">Membrane</keyword>
<proteinExistence type="predicted"/>
<dbReference type="PANTHER" id="PTHR34220">
    <property type="entry name" value="SENSOR HISTIDINE KINASE YPDA"/>
    <property type="match status" value="1"/>
</dbReference>